<dbReference type="Gene3D" id="3.30.499.10">
    <property type="entry name" value="Aconitase, domain 3"/>
    <property type="match status" value="2"/>
</dbReference>
<evidence type="ECO:0000313" key="12">
    <source>
        <dbReference type="EMBL" id="PIE35939.1"/>
    </source>
</evidence>
<evidence type="ECO:0000256" key="2">
    <source>
        <dbReference type="ARBA" id="ARBA00004717"/>
    </source>
</evidence>
<dbReference type="SUPFAM" id="SSF53732">
    <property type="entry name" value="Aconitase iron-sulfur domain"/>
    <property type="match status" value="1"/>
</dbReference>
<dbReference type="InterPro" id="IPR044137">
    <property type="entry name" value="AcnA_IRP_Swivel"/>
</dbReference>
<comment type="function">
    <text evidence="9">Catalyzes the isomerization of citrate to isocitrate via cis-aconitate.</text>
</comment>
<dbReference type="GO" id="GO:0051539">
    <property type="term" value="F:4 iron, 4 sulfur cluster binding"/>
    <property type="evidence" value="ECO:0007669"/>
    <property type="project" value="UniProtKB-KW"/>
</dbReference>
<keyword evidence="7 9" id="KW-0456">Lyase</keyword>
<dbReference type="Gene3D" id="3.20.19.10">
    <property type="entry name" value="Aconitase, domain 4"/>
    <property type="match status" value="1"/>
</dbReference>
<comment type="pathway">
    <text evidence="2">Carbohydrate metabolism; tricarboxylic acid cycle; isocitrate from oxaloacetate: step 2/2.</text>
</comment>
<evidence type="ECO:0000259" key="10">
    <source>
        <dbReference type="Pfam" id="PF00330"/>
    </source>
</evidence>
<dbReference type="AlphaFoldDB" id="A0A2G6KM80"/>
<comment type="similarity">
    <text evidence="3 9">Belongs to the aconitase/IPM isomerase family.</text>
</comment>
<evidence type="ECO:0000256" key="3">
    <source>
        <dbReference type="ARBA" id="ARBA00007185"/>
    </source>
</evidence>
<comment type="caution">
    <text evidence="12">The sequence shown here is derived from an EMBL/GenBank/DDBJ whole genome shotgun (WGS) entry which is preliminary data.</text>
</comment>
<feature type="domain" description="Aconitase/3-isopropylmalate dehydratase large subunit alpha/beta/alpha" evidence="10">
    <location>
        <begin position="67"/>
        <end position="556"/>
    </location>
</feature>
<evidence type="ECO:0000256" key="9">
    <source>
        <dbReference type="RuleBase" id="RU361275"/>
    </source>
</evidence>
<dbReference type="EMBL" id="PDSK01000029">
    <property type="protein sequence ID" value="PIE35939.1"/>
    <property type="molecule type" value="Genomic_DNA"/>
</dbReference>
<evidence type="ECO:0000256" key="8">
    <source>
        <dbReference type="ARBA" id="ARBA00023501"/>
    </source>
</evidence>
<organism evidence="12 13">
    <name type="scientific">candidate division KSB3 bacterium</name>
    <dbReference type="NCBI Taxonomy" id="2044937"/>
    <lineage>
        <taxon>Bacteria</taxon>
        <taxon>candidate division KSB3</taxon>
    </lineage>
</organism>
<dbReference type="Proteomes" id="UP000230821">
    <property type="component" value="Unassembled WGS sequence"/>
</dbReference>
<comment type="cofactor">
    <cofactor evidence="1">
        <name>[4Fe-4S] cluster</name>
        <dbReference type="ChEBI" id="CHEBI:49883"/>
    </cofactor>
</comment>
<accession>A0A2G6KM80</accession>
<dbReference type="Pfam" id="PF00694">
    <property type="entry name" value="Aconitase_C"/>
    <property type="match status" value="1"/>
</dbReference>
<evidence type="ECO:0000256" key="5">
    <source>
        <dbReference type="ARBA" id="ARBA00023004"/>
    </source>
</evidence>
<evidence type="ECO:0000259" key="11">
    <source>
        <dbReference type="Pfam" id="PF00694"/>
    </source>
</evidence>
<keyword evidence="5 9" id="KW-0408">Iron</keyword>
<keyword evidence="4" id="KW-0479">Metal-binding</keyword>
<dbReference type="GO" id="GO:0006099">
    <property type="term" value="P:tricarboxylic acid cycle"/>
    <property type="evidence" value="ECO:0007669"/>
    <property type="project" value="UniProtKB-UniPathway"/>
</dbReference>
<dbReference type="EC" id="4.2.1.3" evidence="9"/>
<dbReference type="NCBIfam" id="NF009520">
    <property type="entry name" value="PRK12881.1"/>
    <property type="match status" value="1"/>
</dbReference>
<dbReference type="Pfam" id="PF00330">
    <property type="entry name" value="Aconitase"/>
    <property type="match status" value="1"/>
</dbReference>
<evidence type="ECO:0000256" key="1">
    <source>
        <dbReference type="ARBA" id="ARBA00001966"/>
    </source>
</evidence>
<evidence type="ECO:0000313" key="13">
    <source>
        <dbReference type="Proteomes" id="UP000230821"/>
    </source>
</evidence>
<dbReference type="FunFam" id="3.30.499.10:FF:000002">
    <property type="entry name" value="Aconitate hydratase"/>
    <property type="match status" value="1"/>
</dbReference>
<dbReference type="GO" id="GO:0003994">
    <property type="term" value="F:aconitate hydratase activity"/>
    <property type="evidence" value="ECO:0007669"/>
    <property type="project" value="UniProtKB-EC"/>
</dbReference>
<keyword evidence="9" id="KW-0004">4Fe-4S</keyword>
<dbReference type="InterPro" id="IPR015928">
    <property type="entry name" value="Aconitase/3IPM_dehydase_swvl"/>
</dbReference>
<dbReference type="InterPro" id="IPR015931">
    <property type="entry name" value="Acnase/IPM_dHydase_lsu_aba_1/3"/>
</dbReference>
<reference evidence="12 13" key="1">
    <citation type="submission" date="2017-10" db="EMBL/GenBank/DDBJ databases">
        <title>Novel microbial diversity and functional potential in the marine mammal oral microbiome.</title>
        <authorList>
            <person name="Dudek N.K."/>
            <person name="Sun C.L."/>
            <person name="Burstein D."/>
            <person name="Kantor R.S."/>
            <person name="Aliaga Goltsman D.S."/>
            <person name="Bik E.M."/>
            <person name="Thomas B.C."/>
            <person name="Banfield J.F."/>
            <person name="Relman D.A."/>
        </authorList>
    </citation>
    <scope>NUCLEOTIDE SEQUENCE [LARGE SCALE GENOMIC DNA]</scope>
    <source>
        <strain evidence="12">DOLJORAL78_47_16</strain>
    </source>
</reference>
<proteinExistence type="inferred from homology"/>
<feature type="domain" description="Aconitase A/isopropylmalate dehydratase small subunit swivel" evidence="11">
    <location>
        <begin position="686"/>
        <end position="812"/>
    </location>
</feature>
<name>A0A2G6KM80_9BACT</name>
<dbReference type="CDD" id="cd01586">
    <property type="entry name" value="AcnA_IRP"/>
    <property type="match status" value="1"/>
</dbReference>
<dbReference type="NCBIfam" id="NF006757">
    <property type="entry name" value="PRK09277.1"/>
    <property type="match status" value="1"/>
</dbReference>
<evidence type="ECO:0000256" key="7">
    <source>
        <dbReference type="ARBA" id="ARBA00023239"/>
    </source>
</evidence>
<dbReference type="UniPathway" id="UPA00223">
    <property type="reaction ID" value="UER00718"/>
</dbReference>
<evidence type="ECO:0000256" key="4">
    <source>
        <dbReference type="ARBA" id="ARBA00022723"/>
    </source>
</evidence>
<dbReference type="InterPro" id="IPR006249">
    <property type="entry name" value="Aconitase/IRP2"/>
</dbReference>
<dbReference type="PRINTS" id="PR00415">
    <property type="entry name" value="ACONITASE"/>
</dbReference>
<dbReference type="InterPro" id="IPR001030">
    <property type="entry name" value="Acoase/IPM_deHydtase_lsu_aba"/>
</dbReference>
<dbReference type="InterPro" id="IPR000573">
    <property type="entry name" value="AconitaseA/IPMdHydase_ssu_swvl"/>
</dbReference>
<dbReference type="CDD" id="cd01580">
    <property type="entry name" value="AcnA_IRP_Swivel"/>
    <property type="match status" value="1"/>
</dbReference>
<dbReference type="PANTHER" id="PTHR11670">
    <property type="entry name" value="ACONITASE/IRON-RESPONSIVE ELEMENT FAMILY MEMBER"/>
    <property type="match status" value="1"/>
</dbReference>
<keyword evidence="6 9" id="KW-0411">Iron-sulfur</keyword>
<protein>
    <recommendedName>
        <fullName evidence="9">Aconitate hydratase</fullName>
        <shortName evidence="9">Aconitase</shortName>
        <ecNumber evidence="9">4.2.1.3</ecNumber>
    </recommendedName>
</protein>
<dbReference type="PROSITE" id="PS00450">
    <property type="entry name" value="ACONITASE_1"/>
    <property type="match status" value="1"/>
</dbReference>
<sequence length="886" mass="98033">MNKQDFIKQIDVNNKPYTIFDITILEEKGLADIQRLPFSIKILVENLLRKMDGHVVKEGDVLNIARWQKTYEKPVEIPYHPARVLMQDFTGVPAVVDLAAMREAVKTLGGDPKKINPLVPAELIIDHSVQIDYFGTSDSLRKNVAKEYERNSERYKLLKWAQTSFDNFKVVPPNSGICHQINLEHLGRVVMTEEVEGQTVAYPDTVVGTDSHTPMINGIGVMGWGVGGIEAEANMLGQPYYMPIPEVIGVKVIGELQPGVTATDMVLTVTEMLRKYGVVEKFVEYFGPGVRTLPVPERAIISNMTPEYGATLDLFPVDEKTLDYLRLTGRDERADVVEAYTKAVGLFNSGDIVPDYTDVLELDLSEVEPCVSGPKRPQDKIVVGSLKTKMREIVGKDEQAMARKHTIMLHDKEVKIGDASVVIAAITSCTNTSNPALLIGTGLLARNAVECGLKIPAYVKTSFAPGSKVVLDYLEKAGVVPYLDALGFHLVAFGCTTCIGNSGPLHPAVEKAITDHNLNVAAVVSGNRNFEARIHQMIQSNFLMSPMLVIAYALAGRVNIDLTTEPLALNPNGEAVYLQDIWPAPEEIMELAQKSVDREHFETEYAKVFDGDEFWHALPSTERTTFEWDEDSTYIKNPPFFENFPLETPQLSDITGARVMAVLGDSITTDHISPAGAIKPEYPAGQYLQAKHVKPEEFNSYGSRRGNHEVMMRGTFGNIRVKNKLVGSKEGSFTKKFPENEVMYIYDAAMKYMEESTPLLVLGGKEYGSGSSRDWAAKGTNLLGVKAVIAESYERIHRSNLVGMGVLPLVYQSGETAESLGLDGTEIYSISGIEGITPRERLQVKAVKADGVEITFEVIARLDTDVDVEYYQHGGILQYVLRKLMK</sequence>
<dbReference type="SUPFAM" id="SSF52016">
    <property type="entry name" value="LeuD/IlvD-like"/>
    <property type="match status" value="1"/>
</dbReference>
<dbReference type="Gene3D" id="6.10.190.10">
    <property type="match status" value="1"/>
</dbReference>
<dbReference type="PROSITE" id="PS01244">
    <property type="entry name" value="ACONITASE_2"/>
    <property type="match status" value="1"/>
</dbReference>
<gene>
    <name evidence="12" type="primary">acnA</name>
    <name evidence="12" type="ORF">CSA56_02100</name>
</gene>
<dbReference type="InterPro" id="IPR036008">
    <property type="entry name" value="Aconitase_4Fe-4S_dom"/>
</dbReference>
<dbReference type="NCBIfam" id="TIGR01341">
    <property type="entry name" value="aconitase_1"/>
    <property type="match status" value="1"/>
</dbReference>
<comment type="catalytic activity">
    <reaction evidence="8 9">
        <text>citrate = D-threo-isocitrate</text>
        <dbReference type="Rhea" id="RHEA:10336"/>
        <dbReference type="ChEBI" id="CHEBI:15562"/>
        <dbReference type="ChEBI" id="CHEBI:16947"/>
        <dbReference type="EC" id="4.2.1.3"/>
    </reaction>
</comment>
<dbReference type="GO" id="GO:0046872">
    <property type="term" value="F:metal ion binding"/>
    <property type="evidence" value="ECO:0007669"/>
    <property type="project" value="UniProtKB-KW"/>
</dbReference>
<dbReference type="FunFam" id="3.20.19.10:FF:000001">
    <property type="entry name" value="Aconitate hydratase"/>
    <property type="match status" value="1"/>
</dbReference>
<evidence type="ECO:0000256" key="6">
    <source>
        <dbReference type="ARBA" id="ARBA00023014"/>
    </source>
</evidence>
<dbReference type="InterPro" id="IPR018136">
    <property type="entry name" value="Aconitase_4Fe-4S_BS"/>
</dbReference>